<evidence type="ECO:0000313" key="1">
    <source>
        <dbReference type="EMBL" id="AFK44113.1"/>
    </source>
</evidence>
<dbReference type="PANTHER" id="PTHR13374">
    <property type="entry name" value="DET1 HOMOLOG DE-ETIOLATED-1 HOMOLOG"/>
    <property type="match status" value="1"/>
</dbReference>
<evidence type="ECO:0008006" key="2">
    <source>
        <dbReference type="Google" id="ProtNLM"/>
    </source>
</evidence>
<dbReference type="EMBL" id="BT144319">
    <property type="protein sequence ID" value="AFK44113.1"/>
    <property type="molecule type" value="mRNA"/>
</dbReference>
<proteinExistence type="evidence at transcript level"/>
<dbReference type="AlphaFoldDB" id="I3SV21"/>
<organism evidence="1">
    <name type="scientific">Medicago truncatula</name>
    <name type="common">Barrel medic</name>
    <name type="synonym">Medicago tribuloides</name>
    <dbReference type="NCBI Taxonomy" id="3880"/>
    <lineage>
        <taxon>Eukaryota</taxon>
        <taxon>Viridiplantae</taxon>
        <taxon>Streptophyta</taxon>
        <taxon>Embryophyta</taxon>
        <taxon>Tracheophyta</taxon>
        <taxon>Spermatophyta</taxon>
        <taxon>Magnoliopsida</taxon>
        <taxon>eudicotyledons</taxon>
        <taxon>Gunneridae</taxon>
        <taxon>Pentapetalae</taxon>
        <taxon>rosids</taxon>
        <taxon>fabids</taxon>
        <taxon>Fabales</taxon>
        <taxon>Fabaceae</taxon>
        <taxon>Papilionoideae</taxon>
        <taxon>50 kb inversion clade</taxon>
        <taxon>NPAAA clade</taxon>
        <taxon>Hologalegina</taxon>
        <taxon>IRL clade</taxon>
        <taxon>Trifolieae</taxon>
        <taxon>Medicago</taxon>
    </lineage>
</organism>
<dbReference type="ExpressionAtlas" id="I3SV21">
    <property type="expression patterns" value="differential"/>
</dbReference>
<dbReference type="SUPFAM" id="SSF48208">
    <property type="entry name" value="Six-hairpin glycosidases"/>
    <property type="match status" value="1"/>
</dbReference>
<name>I3SV21_MEDTR</name>
<dbReference type="PANTHER" id="PTHR13374:SF3">
    <property type="entry name" value="DET1 HOMOLOG"/>
    <property type="match status" value="1"/>
</dbReference>
<protein>
    <recommendedName>
        <fullName evidence="2">Light-mediated development protein DET1</fullName>
    </recommendedName>
</protein>
<dbReference type="InterPro" id="IPR008928">
    <property type="entry name" value="6-hairpin_glycosidase_sf"/>
</dbReference>
<dbReference type="Pfam" id="PF09737">
    <property type="entry name" value="Det1"/>
    <property type="match status" value="1"/>
</dbReference>
<dbReference type="GO" id="GO:0005975">
    <property type="term" value="P:carbohydrate metabolic process"/>
    <property type="evidence" value="ECO:0007669"/>
    <property type="project" value="InterPro"/>
</dbReference>
<accession>I3SV21</accession>
<sequence length="587" mass="67733">MKYLFCFVCGERNLKRSGDVSYPNSILSINFFKSQFFPVTALLFPSTPSPPPGKGLFEFETRFNVMYYRSRSSNIAARIFDRQICTPAPGTSVHHARRFYENLVPSYTIYEVECPDHSFRKFTEDGQYLISFSRNHQELIVYRPRWLSFSCNDEDCDQHDLPSKARRFDSFFTQLYCVPLASCNELICKDFFLYMESNQFGLFATSTAQIHDAPAVGGAVQGVPSIEKITFHLLRMEDGEILDKKVFSNDFVNLTHNMGVFLYDDLLAIVSLRYQTIHILQIRDSGNLVDVRAIGEFCREDDELFLNSNAQGMSLSDKNKQHQVPENNVENHMHQGQPNMGNSFLSGIKQRLLSFIFQGIWNEETDDTLRIQRLRNKFYFHFQDYVDLIIWKVQFLDRHHLLIKFGSVDGGVSRNADHHPAFVAVYNMATTEIVSFYQNSADELYMLFEQFGDHFHVTSRNSMYMNFVSSHSNNIHALEQLRSIKDKASNSSQFVKKMLASLPFSCQSQSPSPYFDQSLFRFDDKLISAADRHRQSTDHPIKFILRNPPHTLKFKIKPGPEAGSMDGRAKKISSFLFHPILPFALSI</sequence>
<dbReference type="InterPro" id="IPR019138">
    <property type="entry name" value="De-etiolated_protein_1_Det1"/>
</dbReference>
<reference evidence="1" key="1">
    <citation type="submission" date="2012-05" db="EMBL/GenBank/DDBJ databases">
        <authorList>
            <person name="Krishnakumar V."/>
            <person name="Cheung F."/>
            <person name="Xiao Y."/>
            <person name="Chan A."/>
            <person name="Moskal W.A."/>
            <person name="Town C.D."/>
        </authorList>
    </citation>
    <scope>NUCLEOTIDE SEQUENCE</scope>
</reference>